<dbReference type="AlphaFoldDB" id="A0A644XXT3"/>
<dbReference type="EMBL" id="VSSQ01003066">
    <property type="protein sequence ID" value="MPM18864.1"/>
    <property type="molecule type" value="Genomic_DNA"/>
</dbReference>
<reference evidence="1" key="1">
    <citation type="submission" date="2019-08" db="EMBL/GenBank/DDBJ databases">
        <authorList>
            <person name="Kucharzyk K."/>
            <person name="Murdoch R.W."/>
            <person name="Higgins S."/>
            <person name="Loffler F."/>
        </authorList>
    </citation>
    <scope>NUCLEOTIDE SEQUENCE</scope>
</reference>
<name>A0A644XXT3_9ZZZZ</name>
<gene>
    <name evidence="1" type="ORF">SDC9_65281</name>
</gene>
<evidence type="ECO:0000313" key="1">
    <source>
        <dbReference type="EMBL" id="MPM18864.1"/>
    </source>
</evidence>
<sequence>MYDFILHEHIEAVAAALQHIVMGGQGIGLGKVQRHPTHLHVGHAVRAVHAHEITLFVSHHGGFDGGVDGIGEARDLEETAVGLRRQAGSHFKGVQYLLASGFHRAGHISEGVYVDDVTVGNIAGGNAHADSAAVHKGDIRAQKGPVSVGTQITQIGLLGAHAGGALAVERHRGFGHDLLQVGGKEGLNVFDIGIYFSVFSGVVGNKLRCDGAVLGQDQLSDGGELRAGGGEDDFLSVLVRHLVAGNHAVRVAVDKRVNAGGVRDHVGGTPRGALFVDTQMSNRDDIIGAFGLGGIYGSLYGVIQVGTVFPLAEAVDIVSVCVLEIGRSGFCEGLRRGDSHIGNFGVAVGDDLIGVKDRLFGGEALKIAGDDRGLLHAHQLERAGHAVVKLVVAESHYIIAHLVHDIHKVGTF</sequence>
<accession>A0A644XXT3</accession>
<comment type="caution">
    <text evidence="1">The sequence shown here is derived from an EMBL/GenBank/DDBJ whole genome shotgun (WGS) entry which is preliminary data.</text>
</comment>
<organism evidence="1">
    <name type="scientific">bioreactor metagenome</name>
    <dbReference type="NCBI Taxonomy" id="1076179"/>
    <lineage>
        <taxon>unclassified sequences</taxon>
        <taxon>metagenomes</taxon>
        <taxon>ecological metagenomes</taxon>
    </lineage>
</organism>
<proteinExistence type="predicted"/>
<evidence type="ECO:0008006" key="2">
    <source>
        <dbReference type="Google" id="ProtNLM"/>
    </source>
</evidence>
<protein>
    <recommendedName>
        <fullName evidence="2">NAD-specific glutamate dehydrogenase</fullName>
    </recommendedName>
</protein>